<proteinExistence type="predicted"/>
<dbReference type="AlphaFoldDB" id="A0A4V6A0V6"/>
<dbReference type="EMBL" id="AZBU02000006">
    <property type="protein sequence ID" value="TKR72985.1"/>
    <property type="molecule type" value="Genomic_DNA"/>
</dbReference>
<evidence type="ECO:0000313" key="1">
    <source>
        <dbReference type="EMBL" id="TKR72985.1"/>
    </source>
</evidence>
<comment type="caution">
    <text evidence="1">The sequence shown here is derived from an EMBL/GenBank/DDBJ whole genome shotgun (WGS) entry which is preliminary data.</text>
</comment>
<evidence type="ECO:0000313" key="2">
    <source>
        <dbReference type="Proteomes" id="UP000298663"/>
    </source>
</evidence>
<accession>A0A4V6A0V6</accession>
<protein>
    <submittedName>
        <fullName evidence="1">Uncharacterized protein</fullName>
    </submittedName>
</protein>
<name>A0A4V6A0V6_STECR</name>
<reference evidence="1 2" key="2">
    <citation type="journal article" date="2019" name="G3 (Bethesda)">
        <title>Hybrid Assembly of the Genome of the Entomopathogenic Nematode Steinernema carpocapsae Identifies the X-Chromosome.</title>
        <authorList>
            <person name="Serra L."/>
            <person name="Macchietto M."/>
            <person name="Macias-Munoz A."/>
            <person name="McGill C.J."/>
            <person name="Rodriguez I.M."/>
            <person name="Rodriguez B."/>
            <person name="Murad R."/>
            <person name="Mortazavi A."/>
        </authorList>
    </citation>
    <scope>NUCLEOTIDE SEQUENCE [LARGE SCALE GENOMIC DNA]</scope>
    <source>
        <strain evidence="1 2">ALL</strain>
    </source>
</reference>
<reference evidence="1 2" key="1">
    <citation type="journal article" date="2015" name="Genome Biol.">
        <title>Comparative genomics of Steinernema reveals deeply conserved gene regulatory networks.</title>
        <authorList>
            <person name="Dillman A.R."/>
            <person name="Macchietto M."/>
            <person name="Porter C.F."/>
            <person name="Rogers A."/>
            <person name="Williams B."/>
            <person name="Antoshechkin I."/>
            <person name="Lee M.M."/>
            <person name="Goodwin Z."/>
            <person name="Lu X."/>
            <person name="Lewis E.E."/>
            <person name="Goodrich-Blair H."/>
            <person name="Stock S.P."/>
            <person name="Adams B.J."/>
            <person name="Sternberg P.W."/>
            <person name="Mortazavi A."/>
        </authorList>
    </citation>
    <scope>NUCLEOTIDE SEQUENCE [LARGE SCALE GENOMIC DNA]</scope>
    <source>
        <strain evidence="1 2">ALL</strain>
    </source>
</reference>
<organism evidence="1 2">
    <name type="scientific">Steinernema carpocapsae</name>
    <name type="common">Entomopathogenic nematode</name>
    <dbReference type="NCBI Taxonomy" id="34508"/>
    <lineage>
        <taxon>Eukaryota</taxon>
        <taxon>Metazoa</taxon>
        <taxon>Ecdysozoa</taxon>
        <taxon>Nematoda</taxon>
        <taxon>Chromadorea</taxon>
        <taxon>Rhabditida</taxon>
        <taxon>Tylenchina</taxon>
        <taxon>Panagrolaimomorpha</taxon>
        <taxon>Strongyloidoidea</taxon>
        <taxon>Steinernematidae</taxon>
        <taxon>Steinernema</taxon>
    </lineage>
</organism>
<dbReference type="Proteomes" id="UP000298663">
    <property type="component" value="Unassembled WGS sequence"/>
</dbReference>
<gene>
    <name evidence="1" type="ORF">L596_020359</name>
</gene>
<sequence>MQQERVPGKGQYLKCYTLKKSRNFRTKHWNYVIRVHVAVAIDSPISRPSRPASQARGVSESQLQSRRAILCVVVEFWTVDGGGEDRYRAAGGAFPSSPFALPAAVEAADAAAQLLLLPIVLSGYHPPSERRRRSSVARFAADPLNSLFPVAAAADAKPLPLLSF</sequence>
<keyword evidence="2" id="KW-1185">Reference proteome</keyword>